<sequence length="86" mass="9990">MKTKNSASTRSYQFADVMFWQRRPRRKHFEPRSGRVDITRWDASLNKKSVDKAADSGPFDHIQVTRAESGDRPISVATYRALRSYV</sequence>
<keyword evidence="2" id="KW-1185">Reference proteome</keyword>
<dbReference type="Proteomes" id="UP001283361">
    <property type="component" value="Unassembled WGS sequence"/>
</dbReference>
<gene>
    <name evidence="1" type="ORF">RRG08_028920</name>
</gene>
<evidence type="ECO:0000313" key="2">
    <source>
        <dbReference type="Proteomes" id="UP001283361"/>
    </source>
</evidence>
<dbReference type="AlphaFoldDB" id="A0AAE1AS61"/>
<proteinExistence type="predicted"/>
<name>A0AAE1AS61_9GAST</name>
<dbReference type="EMBL" id="JAWDGP010001430">
    <property type="protein sequence ID" value="KAK3791772.1"/>
    <property type="molecule type" value="Genomic_DNA"/>
</dbReference>
<organism evidence="1 2">
    <name type="scientific">Elysia crispata</name>
    <name type="common">lettuce slug</name>
    <dbReference type="NCBI Taxonomy" id="231223"/>
    <lineage>
        <taxon>Eukaryota</taxon>
        <taxon>Metazoa</taxon>
        <taxon>Spiralia</taxon>
        <taxon>Lophotrochozoa</taxon>
        <taxon>Mollusca</taxon>
        <taxon>Gastropoda</taxon>
        <taxon>Heterobranchia</taxon>
        <taxon>Euthyneura</taxon>
        <taxon>Panpulmonata</taxon>
        <taxon>Sacoglossa</taxon>
        <taxon>Placobranchoidea</taxon>
        <taxon>Plakobranchidae</taxon>
        <taxon>Elysia</taxon>
    </lineage>
</organism>
<reference evidence="1" key="1">
    <citation type="journal article" date="2023" name="G3 (Bethesda)">
        <title>A reference genome for the long-term kleptoplast-retaining sea slug Elysia crispata morphotype clarki.</title>
        <authorList>
            <person name="Eastman K.E."/>
            <person name="Pendleton A.L."/>
            <person name="Shaikh M.A."/>
            <person name="Suttiyut T."/>
            <person name="Ogas R."/>
            <person name="Tomko P."/>
            <person name="Gavelis G."/>
            <person name="Widhalm J.R."/>
            <person name="Wisecaver J.H."/>
        </authorList>
    </citation>
    <scope>NUCLEOTIDE SEQUENCE</scope>
    <source>
        <strain evidence="1">ECLA1</strain>
    </source>
</reference>
<comment type="caution">
    <text evidence="1">The sequence shown here is derived from an EMBL/GenBank/DDBJ whole genome shotgun (WGS) entry which is preliminary data.</text>
</comment>
<protein>
    <submittedName>
        <fullName evidence="1">Uncharacterized protein</fullName>
    </submittedName>
</protein>
<evidence type="ECO:0000313" key="1">
    <source>
        <dbReference type="EMBL" id="KAK3791772.1"/>
    </source>
</evidence>
<accession>A0AAE1AS61</accession>